<reference evidence="7 8" key="1">
    <citation type="submission" date="2020-08" db="EMBL/GenBank/DDBJ databases">
        <title>Genomic Encyclopedia of Archaeal and Bacterial Type Strains, Phase II (KMG-II): from individual species to whole genera.</title>
        <authorList>
            <person name="Goeker M."/>
        </authorList>
    </citation>
    <scope>NUCLEOTIDE SEQUENCE [LARGE SCALE GENOMIC DNA]</scope>
    <source>
        <strain evidence="7 8">DSM 23288</strain>
    </source>
</reference>
<evidence type="ECO:0000259" key="6">
    <source>
        <dbReference type="PROSITE" id="PS50931"/>
    </source>
</evidence>
<dbReference type="EMBL" id="JACHNU010000001">
    <property type="protein sequence ID" value="MBB4660602.1"/>
    <property type="molecule type" value="Genomic_DNA"/>
</dbReference>
<dbReference type="SUPFAM" id="SSF46785">
    <property type="entry name" value="Winged helix' DNA-binding domain"/>
    <property type="match status" value="1"/>
</dbReference>
<dbReference type="PANTHER" id="PTHR30579">
    <property type="entry name" value="TRANSCRIPTIONAL REGULATOR"/>
    <property type="match status" value="1"/>
</dbReference>
<sequence length="307" mass="32554">MQFDSQQLRALVAIADAGSLDGAAAALALTPSAVSQRLRALERATGQVLVVRSRPIALTAAGEVLLRLATQVALLEEEAARELAGDRAAAARTPIAVAVNADSLATWFLPAVAPLADALELRVHREDEGRTAELLRRGVVMAAVTGEDEPVAGCEATALGAMRYVPVAAPAFAARWFPPAVARADAFRRAPVVCFDAADRLQERFLREQTGEDPAPPVHLVPASADYLRAIELGFGWGLVPEPQLDVRAGDDALVTIADERLDVPLRWQRWSLRTASLAALTDAVVTAARSALRQPDGRAARTLSSA</sequence>
<name>A0A840I7W1_9ACTN</name>
<dbReference type="InterPro" id="IPR017685">
    <property type="entry name" value="ArgP"/>
</dbReference>
<keyword evidence="2" id="KW-0805">Transcription regulation</keyword>
<dbReference type="InterPro" id="IPR000847">
    <property type="entry name" value="LysR_HTH_N"/>
</dbReference>
<proteinExistence type="inferred from homology"/>
<dbReference type="SUPFAM" id="SSF53850">
    <property type="entry name" value="Periplasmic binding protein-like II"/>
    <property type="match status" value="1"/>
</dbReference>
<dbReference type="PANTHER" id="PTHR30579:SF2">
    <property type="entry name" value="HTH-TYPE TRANSCRIPTIONAL REGULATOR ARGP"/>
    <property type="match status" value="1"/>
</dbReference>
<dbReference type="GO" id="GO:0003677">
    <property type="term" value="F:DNA binding"/>
    <property type="evidence" value="ECO:0007669"/>
    <property type="project" value="UniProtKB-KW"/>
</dbReference>
<gene>
    <name evidence="7" type="ORF">BDZ31_000175</name>
</gene>
<dbReference type="InterPro" id="IPR036388">
    <property type="entry name" value="WH-like_DNA-bd_sf"/>
</dbReference>
<dbReference type="NCBIfam" id="TIGR03298">
    <property type="entry name" value="argP"/>
    <property type="match status" value="1"/>
</dbReference>
<evidence type="ECO:0000313" key="8">
    <source>
        <dbReference type="Proteomes" id="UP000585272"/>
    </source>
</evidence>
<accession>A0A840I7W1</accession>
<evidence type="ECO:0000256" key="3">
    <source>
        <dbReference type="ARBA" id="ARBA00023125"/>
    </source>
</evidence>
<dbReference type="InterPro" id="IPR050176">
    <property type="entry name" value="LTTR"/>
</dbReference>
<evidence type="ECO:0000256" key="4">
    <source>
        <dbReference type="ARBA" id="ARBA00023159"/>
    </source>
</evidence>
<keyword evidence="5" id="KW-0804">Transcription</keyword>
<keyword evidence="3" id="KW-0238">DNA-binding</keyword>
<dbReference type="Gene3D" id="3.40.190.290">
    <property type="match status" value="1"/>
</dbReference>
<keyword evidence="4" id="KW-0010">Activator</keyword>
<keyword evidence="8" id="KW-1185">Reference proteome</keyword>
<dbReference type="Pfam" id="PF00126">
    <property type="entry name" value="HTH_1"/>
    <property type="match status" value="1"/>
</dbReference>
<comment type="similarity">
    <text evidence="1">Belongs to the LysR transcriptional regulatory family.</text>
</comment>
<evidence type="ECO:0000256" key="5">
    <source>
        <dbReference type="ARBA" id="ARBA00023163"/>
    </source>
</evidence>
<dbReference type="GO" id="GO:0003700">
    <property type="term" value="F:DNA-binding transcription factor activity"/>
    <property type="evidence" value="ECO:0007669"/>
    <property type="project" value="InterPro"/>
</dbReference>
<dbReference type="NCBIfam" id="NF002964">
    <property type="entry name" value="PRK03635.1"/>
    <property type="match status" value="1"/>
</dbReference>
<dbReference type="NCBIfam" id="NF009888">
    <property type="entry name" value="PRK13348.1"/>
    <property type="match status" value="1"/>
</dbReference>
<feature type="domain" description="HTH lysR-type" evidence="6">
    <location>
        <begin position="3"/>
        <end position="59"/>
    </location>
</feature>
<dbReference type="PROSITE" id="PS50931">
    <property type="entry name" value="HTH_LYSR"/>
    <property type="match status" value="1"/>
</dbReference>
<dbReference type="Gene3D" id="1.10.10.10">
    <property type="entry name" value="Winged helix-like DNA-binding domain superfamily/Winged helix DNA-binding domain"/>
    <property type="match status" value="1"/>
</dbReference>
<protein>
    <submittedName>
        <fullName evidence="7">LysR family transcriptional regulator (Chromosome initiation inhibitor)</fullName>
    </submittedName>
</protein>
<dbReference type="Proteomes" id="UP000585272">
    <property type="component" value="Unassembled WGS sequence"/>
</dbReference>
<dbReference type="InterPro" id="IPR005119">
    <property type="entry name" value="LysR_subst-bd"/>
</dbReference>
<dbReference type="InterPro" id="IPR036390">
    <property type="entry name" value="WH_DNA-bd_sf"/>
</dbReference>
<dbReference type="AlphaFoldDB" id="A0A840I7W1"/>
<dbReference type="RefSeq" id="WP_183338069.1">
    <property type="nucleotide sequence ID" value="NZ_JACHNU010000001.1"/>
</dbReference>
<evidence type="ECO:0000256" key="1">
    <source>
        <dbReference type="ARBA" id="ARBA00009437"/>
    </source>
</evidence>
<evidence type="ECO:0000313" key="7">
    <source>
        <dbReference type="EMBL" id="MBB4660602.1"/>
    </source>
</evidence>
<dbReference type="Pfam" id="PF03466">
    <property type="entry name" value="LysR_substrate"/>
    <property type="match status" value="1"/>
</dbReference>
<organism evidence="7 8">
    <name type="scientific">Conexibacter arvalis</name>
    <dbReference type="NCBI Taxonomy" id="912552"/>
    <lineage>
        <taxon>Bacteria</taxon>
        <taxon>Bacillati</taxon>
        <taxon>Actinomycetota</taxon>
        <taxon>Thermoleophilia</taxon>
        <taxon>Solirubrobacterales</taxon>
        <taxon>Conexibacteraceae</taxon>
        <taxon>Conexibacter</taxon>
    </lineage>
</organism>
<comment type="caution">
    <text evidence="7">The sequence shown here is derived from an EMBL/GenBank/DDBJ whole genome shotgun (WGS) entry which is preliminary data.</text>
</comment>
<evidence type="ECO:0000256" key="2">
    <source>
        <dbReference type="ARBA" id="ARBA00023015"/>
    </source>
</evidence>